<dbReference type="Pfam" id="PF00849">
    <property type="entry name" value="PseudoU_synth_2"/>
    <property type="match status" value="1"/>
</dbReference>
<dbReference type="GO" id="GO:0003723">
    <property type="term" value="F:RNA binding"/>
    <property type="evidence" value="ECO:0007669"/>
    <property type="project" value="UniProtKB-KW"/>
</dbReference>
<dbReference type="EMBL" id="CACVAP010000053">
    <property type="protein sequence ID" value="CAA6807471.1"/>
    <property type="molecule type" value="Genomic_DNA"/>
</dbReference>
<reference evidence="6" key="1">
    <citation type="submission" date="2020-01" db="EMBL/GenBank/DDBJ databases">
        <authorList>
            <person name="Meier V. D."/>
            <person name="Meier V D."/>
        </authorList>
    </citation>
    <scope>NUCLEOTIDE SEQUENCE</scope>
    <source>
        <strain evidence="6">HLG_WM_MAG_06</strain>
    </source>
</reference>
<evidence type="ECO:0000313" key="6">
    <source>
        <dbReference type="EMBL" id="CAA6807471.1"/>
    </source>
</evidence>
<organism evidence="6">
    <name type="scientific">uncultured Sulfurovum sp</name>
    <dbReference type="NCBI Taxonomy" id="269237"/>
    <lineage>
        <taxon>Bacteria</taxon>
        <taxon>Pseudomonadati</taxon>
        <taxon>Campylobacterota</taxon>
        <taxon>Epsilonproteobacteria</taxon>
        <taxon>Campylobacterales</taxon>
        <taxon>Sulfurovaceae</taxon>
        <taxon>Sulfurovum</taxon>
        <taxon>environmental samples</taxon>
    </lineage>
</organism>
<dbReference type="InterPro" id="IPR020103">
    <property type="entry name" value="PsdUridine_synth_cat_dom_sf"/>
</dbReference>
<dbReference type="Gene3D" id="3.30.2350.10">
    <property type="entry name" value="Pseudouridine synthase"/>
    <property type="match status" value="1"/>
</dbReference>
<dbReference type="GO" id="GO:0009982">
    <property type="term" value="F:pseudouridine synthase activity"/>
    <property type="evidence" value="ECO:0007669"/>
    <property type="project" value="InterPro"/>
</dbReference>
<sequence>MPFVKRPFHVEKPIKAFLYIMHKFNFTQGESQRLIARGRVIINGESIFDTGAIIEGDIEVVYFEPKSRGAKPIFVNKDFLVFDKPSGVLVHPNTMATEYSMLDEVRTHSGQNANGTHRIDMETSGLFLASRHKDAERFLKGSFEKKTIKKQYLAWVTGKLTEPFTVEASICVRNDYTTKKHKVEICEKGKKATTDFIPLEYDEELDTTLVECKPHTGRLHQIRIHLFHVKHPILGDPIYGTSFEASDKYLDMNISDEERSIETGATRLLLHAHALHFPYGNQYSIFTRVDFLEAKKEICAKEKRKFFTSTGSKIEEE</sequence>
<dbReference type="InterPro" id="IPR050188">
    <property type="entry name" value="RluA_PseudoU_synthase"/>
</dbReference>
<dbReference type="PROSITE" id="PS50889">
    <property type="entry name" value="S4"/>
    <property type="match status" value="1"/>
</dbReference>
<dbReference type="PANTHER" id="PTHR21600">
    <property type="entry name" value="MITOCHONDRIAL RNA PSEUDOURIDINE SYNTHASE"/>
    <property type="match status" value="1"/>
</dbReference>
<dbReference type="CDD" id="cd00165">
    <property type="entry name" value="S4"/>
    <property type="match status" value="1"/>
</dbReference>
<dbReference type="GO" id="GO:0016829">
    <property type="term" value="F:lyase activity"/>
    <property type="evidence" value="ECO:0007669"/>
    <property type="project" value="UniProtKB-KW"/>
</dbReference>
<dbReference type="SUPFAM" id="SSF55120">
    <property type="entry name" value="Pseudouridine synthase"/>
    <property type="match status" value="1"/>
</dbReference>
<dbReference type="PANTHER" id="PTHR21600:SF87">
    <property type="entry name" value="RNA PSEUDOURIDYLATE SYNTHASE DOMAIN-CONTAINING PROTEIN 1"/>
    <property type="match status" value="1"/>
</dbReference>
<dbReference type="CDD" id="cd02869">
    <property type="entry name" value="PseudoU_synth_RluA_like"/>
    <property type="match status" value="1"/>
</dbReference>
<dbReference type="GO" id="GO:0000455">
    <property type="term" value="P:enzyme-directed rRNA pseudouridine synthesis"/>
    <property type="evidence" value="ECO:0007669"/>
    <property type="project" value="TreeGrafter"/>
</dbReference>
<protein>
    <recommendedName>
        <fullName evidence="2">RNA pseudouridylate synthase</fullName>
    </recommendedName>
    <alternativeName>
        <fullName evidence="3">RNA-uridine isomerase</fullName>
    </alternativeName>
</protein>
<feature type="domain" description="Pseudouridine synthase RsuA/RluA-like" evidence="5">
    <location>
        <begin position="78"/>
        <end position="226"/>
    </location>
</feature>
<dbReference type="GO" id="GO:0140098">
    <property type="term" value="F:catalytic activity, acting on RNA"/>
    <property type="evidence" value="ECO:0007669"/>
    <property type="project" value="UniProtKB-ARBA"/>
</dbReference>
<proteinExistence type="inferred from homology"/>
<evidence type="ECO:0000256" key="4">
    <source>
        <dbReference type="PROSITE-ProRule" id="PRU00182"/>
    </source>
</evidence>
<name>A0A6S6SY53_9BACT</name>
<evidence type="ECO:0000256" key="2">
    <source>
        <dbReference type="ARBA" id="ARBA00031870"/>
    </source>
</evidence>
<keyword evidence="4" id="KW-0694">RNA-binding</keyword>
<accession>A0A6S6SY53</accession>
<evidence type="ECO:0000259" key="5">
    <source>
        <dbReference type="Pfam" id="PF00849"/>
    </source>
</evidence>
<evidence type="ECO:0000256" key="1">
    <source>
        <dbReference type="ARBA" id="ARBA00010876"/>
    </source>
</evidence>
<comment type="similarity">
    <text evidence="1">Belongs to the pseudouridine synthase RluA family.</text>
</comment>
<dbReference type="AlphaFoldDB" id="A0A6S6SY53"/>
<gene>
    <name evidence="6" type="ORF">HELGO_WM4440</name>
</gene>
<keyword evidence="6" id="KW-0456">Lyase</keyword>
<evidence type="ECO:0000256" key="3">
    <source>
        <dbReference type="ARBA" id="ARBA00033164"/>
    </source>
</evidence>
<dbReference type="InterPro" id="IPR006145">
    <property type="entry name" value="PsdUridine_synth_RsuA/RluA"/>
</dbReference>